<organism evidence="2 3">
    <name type="scientific">Thelonectria olida</name>
    <dbReference type="NCBI Taxonomy" id="1576542"/>
    <lineage>
        <taxon>Eukaryota</taxon>
        <taxon>Fungi</taxon>
        <taxon>Dikarya</taxon>
        <taxon>Ascomycota</taxon>
        <taxon>Pezizomycotina</taxon>
        <taxon>Sordariomycetes</taxon>
        <taxon>Hypocreomycetidae</taxon>
        <taxon>Hypocreales</taxon>
        <taxon>Nectriaceae</taxon>
        <taxon>Thelonectria</taxon>
    </lineage>
</organism>
<sequence>MLIWHDTLLLKGLARLISLHSLFLQPLFVAASLQSHVPNNAVHFFQPNAGNVQSMAIRNLMSDFYSMISRQNVSR</sequence>
<accession>A0A9P8WFS5</accession>
<reference evidence="2 3" key="1">
    <citation type="journal article" date="2021" name="Nat. Commun.">
        <title>Genetic determinants of endophytism in the Arabidopsis root mycobiome.</title>
        <authorList>
            <person name="Mesny F."/>
            <person name="Miyauchi S."/>
            <person name="Thiergart T."/>
            <person name="Pickel B."/>
            <person name="Atanasova L."/>
            <person name="Karlsson M."/>
            <person name="Huettel B."/>
            <person name="Barry K.W."/>
            <person name="Haridas S."/>
            <person name="Chen C."/>
            <person name="Bauer D."/>
            <person name="Andreopoulos W."/>
            <person name="Pangilinan J."/>
            <person name="LaButti K."/>
            <person name="Riley R."/>
            <person name="Lipzen A."/>
            <person name="Clum A."/>
            <person name="Drula E."/>
            <person name="Henrissat B."/>
            <person name="Kohler A."/>
            <person name="Grigoriev I.V."/>
            <person name="Martin F.M."/>
            <person name="Hacquard S."/>
        </authorList>
    </citation>
    <scope>NUCLEOTIDE SEQUENCE [LARGE SCALE GENOMIC DNA]</scope>
    <source>
        <strain evidence="2 3">MPI-CAGE-CH-0241</strain>
    </source>
</reference>
<evidence type="ECO:0000313" key="2">
    <source>
        <dbReference type="EMBL" id="KAH6898606.1"/>
    </source>
</evidence>
<dbReference type="Proteomes" id="UP000777438">
    <property type="component" value="Unassembled WGS sequence"/>
</dbReference>
<feature type="signal peptide" evidence="1">
    <location>
        <begin position="1"/>
        <end position="31"/>
    </location>
</feature>
<gene>
    <name evidence="2" type="ORF">B0T10DRAFT_473214</name>
</gene>
<feature type="chain" id="PRO_5040168395" description="Secreted protein" evidence="1">
    <location>
        <begin position="32"/>
        <end position="75"/>
    </location>
</feature>
<proteinExistence type="predicted"/>
<keyword evidence="1" id="KW-0732">Signal</keyword>
<name>A0A9P8WFS5_9HYPO</name>
<evidence type="ECO:0008006" key="4">
    <source>
        <dbReference type="Google" id="ProtNLM"/>
    </source>
</evidence>
<keyword evidence="3" id="KW-1185">Reference proteome</keyword>
<dbReference type="EMBL" id="JAGPYM010000002">
    <property type="protein sequence ID" value="KAH6898606.1"/>
    <property type="molecule type" value="Genomic_DNA"/>
</dbReference>
<comment type="caution">
    <text evidence="2">The sequence shown here is derived from an EMBL/GenBank/DDBJ whole genome shotgun (WGS) entry which is preliminary data.</text>
</comment>
<evidence type="ECO:0000313" key="3">
    <source>
        <dbReference type="Proteomes" id="UP000777438"/>
    </source>
</evidence>
<dbReference type="AlphaFoldDB" id="A0A9P8WFS5"/>
<protein>
    <recommendedName>
        <fullName evidence="4">Secreted protein</fullName>
    </recommendedName>
</protein>
<evidence type="ECO:0000256" key="1">
    <source>
        <dbReference type="SAM" id="SignalP"/>
    </source>
</evidence>